<reference evidence="1" key="1">
    <citation type="submission" date="2018-05" db="EMBL/GenBank/DDBJ databases">
        <authorList>
            <person name="Lanie J.A."/>
            <person name="Ng W.-L."/>
            <person name="Kazmierczak K.M."/>
            <person name="Andrzejewski T.M."/>
            <person name="Davidsen T.M."/>
            <person name="Wayne K.J."/>
            <person name="Tettelin H."/>
            <person name="Glass J.I."/>
            <person name="Rusch D."/>
            <person name="Podicherti R."/>
            <person name="Tsui H.-C.T."/>
            <person name="Winkler M.E."/>
        </authorList>
    </citation>
    <scope>NUCLEOTIDE SEQUENCE</scope>
</reference>
<gene>
    <name evidence="1" type="ORF">METZ01_LOCUS105925</name>
</gene>
<protein>
    <submittedName>
        <fullName evidence="1">Uncharacterized protein</fullName>
    </submittedName>
</protein>
<dbReference type="AlphaFoldDB" id="A0A381WLA1"/>
<accession>A0A381WLA1</accession>
<evidence type="ECO:0000313" key="1">
    <source>
        <dbReference type="EMBL" id="SVA53071.1"/>
    </source>
</evidence>
<sequence>MGRVLSRMVDRIPSDHPFRLIVIVSPGIKV</sequence>
<proteinExistence type="predicted"/>
<feature type="non-terminal residue" evidence="1">
    <location>
        <position position="30"/>
    </location>
</feature>
<organism evidence="1">
    <name type="scientific">marine metagenome</name>
    <dbReference type="NCBI Taxonomy" id="408172"/>
    <lineage>
        <taxon>unclassified sequences</taxon>
        <taxon>metagenomes</taxon>
        <taxon>ecological metagenomes</taxon>
    </lineage>
</organism>
<dbReference type="EMBL" id="UINC01012111">
    <property type="protein sequence ID" value="SVA53071.1"/>
    <property type="molecule type" value="Genomic_DNA"/>
</dbReference>
<name>A0A381WLA1_9ZZZZ</name>